<keyword evidence="1" id="KW-1133">Transmembrane helix</keyword>
<sequence>MRTTSFAYAVFVCLISLLAPPARVHAQATCVDATGDACRNVLRTARPDGVVNDVFTTRDGLYGPQLSFASYVRGANGCYGVSDRPTILEGYTCTDTGVPALGADRAPYANSLDWYWTQVYRTRDDGVTFVGDGEPGFYEPSRGRIYDLGGEANRVVLFPITDHPPLPCEAFEYSVYLSNDPNATVTASPDAPNPLHWNPARLIRAYEQGWTRNPTARGASEAARPDLGTWLRDNSAGEAVSDALVTVWALPCGLSFRYASIVAGNYGNPGPECVYHSNEDELDAVAGLNEDDTAICIDADGDGHRAASCGGSDCDDSDPAVHPGAFEPCDATRDLDCMPMAECPSGTRCESASGLCVTTCFEGGCGAGFTCTGSGLCVESACAARTEPCPAGTICRAGECRAPCDGVVCPRGQVCTGGACIDPCAGVVCPVNQTCIAGTPGAVTLCGPACTCDEISTPLCGEGRACDARADSPTRGECVDPGCETATCAASEVCVGGSCVDACAGVTCPIGQRCDAGACVVDRCASVTCPGGRVCRAGECVDACEGVTCGEGERCRNGACMPDPCAGITCAPGFVCNEGTCVVSGPQDAGGNGMDGGGRGPRGTTDGGCCRVAGGGDRGTSGVVLLVIALAIVIAARRRG</sequence>
<dbReference type="SMART" id="SM00274">
    <property type="entry name" value="FOLN"/>
    <property type="match status" value="5"/>
</dbReference>
<dbReference type="KEGG" id="samy:DB32_007846"/>
<dbReference type="Pfam" id="PF11617">
    <property type="entry name" value="Cu-binding_MopE"/>
    <property type="match status" value="1"/>
</dbReference>
<feature type="domain" description="Follistatin-like" evidence="3">
    <location>
        <begin position="502"/>
        <end position="520"/>
    </location>
</feature>
<feature type="signal peptide" evidence="2">
    <location>
        <begin position="1"/>
        <end position="26"/>
    </location>
</feature>
<evidence type="ECO:0000259" key="3">
    <source>
        <dbReference type="SMART" id="SM00274"/>
    </source>
</evidence>
<dbReference type="STRING" id="927083.DB32_007846"/>
<dbReference type="Proteomes" id="UP000034883">
    <property type="component" value="Chromosome"/>
</dbReference>
<evidence type="ECO:0000313" key="4">
    <source>
        <dbReference type="EMBL" id="AKF10697.1"/>
    </source>
</evidence>
<protein>
    <submittedName>
        <fullName evidence="4">Tryptophan synthase alpha chain</fullName>
    </submittedName>
</protein>
<keyword evidence="2" id="KW-0732">Signal</keyword>
<proteinExistence type="predicted"/>
<name>A0A0F6YMZ5_9BACT</name>
<evidence type="ECO:0000256" key="2">
    <source>
        <dbReference type="SAM" id="SignalP"/>
    </source>
</evidence>
<evidence type="ECO:0000256" key="1">
    <source>
        <dbReference type="SAM" id="Phobius"/>
    </source>
</evidence>
<feature type="domain" description="Follistatin-like" evidence="3">
    <location>
        <begin position="543"/>
        <end position="561"/>
    </location>
</feature>
<feature type="transmembrane region" description="Helical" evidence="1">
    <location>
        <begin position="619"/>
        <end position="636"/>
    </location>
</feature>
<reference evidence="4 5" key="1">
    <citation type="submission" date="2015-03" db="EMBL/GenBank/DDBJ databases">
        <title>Genome assembly of Sandaracinus amylolyticus DSM 53668.</title>
        <authorList>
            <person name="Sharma G."/>
            <person name="Subramanian S."/>
        </authorList>
    </citation>
    <scope>NUCLEOTIDE SEQUENCE [LARGE SCALE GENOMIC DNA]</scope>
    <source>
        <strain evidence="4 5">DSM 53668</strain>
    </source>
</reference>
<feature type="chain" id="PRO_5002512478" evidence="2">
    <location>
        <begin position="27"/>
        <end position="640"/>
    </location>
</feature>
<dbReference type="OrthoDB" id="5485969at2"/>
<feature type="domain" description="Follistatin-like" evidence="3">
    <location>
        <begin position="564"/>
        <end position="582"/>
    </location>
</feature>
<gene>
    <name evidence="4" type="ORF">DB32_007846</name>
</gene>
<dbReference type="InterPro" id="IPR021655">
    <property type="entry name" value="Put_metal-bd"/>
</dbReference>
<dbReference type="InterPro" id="IPR003645">
    <property type="entry name" value="Fol_N"/>
</dbReference>
<dbReference type="EMBL" id="CP011125">
    <property type="protein sequence ID" value="AKF10697.1"/>
    <property type="molecule type" value="Genomic_DNA"/>
</dbReference>
<feature type="domain" description="Follistatin-like" evidence="3">
    <location>
        <begin position="403"/>
        <end position="421"/>
    </location>
</feature>
<keyword evidence="1" id="KW-0812">Transmembrane</keyword>
<dbReference type="RefSeq" id="WP_053237643.1">
    <property type="nucleotide sequence ID" value="NZ_CP011125.1"/>
</dbReference>
<accession>A0A0F6YMZ5</accession>
<keyword evidence="5" id="KW-1185">Reference proteome</keyword>
<evidence type="ECO:0000313" key="5">
    <source>
        <dbReference type="Proteomes" id="UP000034883"/>
    </source>
</evidence>
<organism evidence="4 5">
    <name type="scientific">Sandaracinus amylolyticus</name>
    <dbReference type="NCBI Taxonomy" id="927083"/>
    <lineage>
        <taxon>Bacteria</taxon>
        <taxon>Pseudomonadati</taxon>
        <taxon>Myxococcota</taxon>
        <taxon>Polyangia</taxon>
        <taxon>Polyangiales</taxon>
        <taxon>Sandaracinaceae</taxon>
        <taxon>Sandaracinus</taxon>
    </lineage>
</organism>
<keyword evidence="1" id="KW-0472">Membrane</keyword>
<feature type="domain" description="Follistatin-like" evidence="3">
    <location>
        <begin position="523"/>
        <end position="541"/>
    </location>
</feature>
<dbReference type="AlphaFoldDB" id="A0A0F6YMZ5"/>